<evidence type="ECO:0000256" key="6">
    <source>
        <dbReference type="ARBA" id="ARBA00023136"/>
    </source>
</evidence>
<feature type="transmembrane region" description="Helical" evidence="10">
    <location>
        <begin position="107"/>
        <end position="129"/>
    </location>
</feature>
<feature type="transmembrane region" description="Helical" evidence="10">
    <location>
        <begin position="333"/>
        <end position="353"/>
    </location>
</feature>
<keyword evidence="4 10" id="KW-1133">Transmembrane helix</keyword>
<dbReference type="CDD" id="cd01034">
    <property type="entry name" value="EriC_like"/>
    <property type="match status" value="1"/>
</dbReference>
<evidence type="ECO:0000256" key="8">
    <source>
        <dbReference type="ARBA" id="ARBA00023214"/>
    </source>
</evidence>
<evidence type="ECO:0000256" key="4">
    <source>
        <dbReference type="ARBA" id="ARBA00022989"/>
    </source>
</evidence>
<feature type="transmembrane region" description="Helical" evidence="10">
    <location>
        <begin position="55"/>
        <end position="75"/>
    </location>
</feature>
<feature type="transmembrane region" description="Helical" evidence="10">
    <location>
        <begin position="270"/>
        <end position="290"/>
    </location>
</feature>
<dbReference type="GO" id="GO:0005254">
    <property type="term" value="F:chloride channel activity"/>
    <property type="evidence" value="ECO:0007669"/>
    <property type="project" value="UniProtKB-KW"/>
</dbReference>
<keyword evidence="6 10" id="KW-0472">Membrane</keyword>
<keyword evidence="5" id="KW-0406">Ion transport</keyword>
<evidence type="ECO:0000256" key="9">
    <source>
        <dbReference type="ARBA" id="ARBA00023303"/>
    </source>
</evidence>
<dbReference type="InterPro" id="IPR014743">
    <property type="entry name" value="Cl-channel_core"/>
</dbReference>
<feature type="transmembrane region" description="Helical" evidence="10">
    <location>
        <begin position="193"/>
        <end position="211"/>
    </location>
</feature>
<dbReference type="Pfam" id="PF00654">
    <property type="entry name" value="Voltage_CLC"/>
    <property type="match status" value="1"/>
</dbReference>
<dbReference type="InterPro" id="IPR050368">
    <property type="entry name" value="ClC-type_chloride_channel"/>
</dbReference>
<dbReference type="PANTHER" id="PTHR43427:SF6">
    <property type="entry name" value="CHLORIDE CHANNEL PROTEIN CLC-E"/>
    <property type="match status" value="1"/>
</dbReference>
<keyword evidence="7" id="KW-0869">Chloride channel</keyword>
<organism evidence="11 12">
    <name type="scientific">Hypericibacter adhaerens</name>
    <dbReference type="NCBI Taxonomy" id="2602016"/>
    <lineage>
        <taxon>Bacteria</taxon>
        <taxon>Pseudomonadati</taxon>
        <taxon>Pseudomonadota</taxon>
        <taxon>Alphaproteobacteria</taxon>
        <taxon>Rhodospirillales</taxon>
        <taxon>Dongiaceae</taxon>
        <taxon>Hypericibacter</taxon>
    </lineage>
</organism>
<dbReference type="EMBL" id="CP042582">
    <property type="protein sequence ID" value="QEX23620.1"/>
    <property type="molecule type" value="Genomic_DNA"/>
</dbReference>
<gene>
    <name evidence="11" type="ORF">FRZ61_35580</name>
</gene>
<keyword evidence="8" id="KW-0868">Chloride</keyword>
<dbReference type="PRINTS" id="PR00762">
    <property type="entry name" value="CLCHANNEL"/>
</dbReference>
<evidence type="ECO:0000256" key="1">
    <source>
        <dbReference type="ARBA" id="ARBA00004141"/>
    </source>
</evidence>
<reference evidence="11 12" key="1">
    <citation type="submission" date="2019-08" db="EMBL/GenBank/DDBJ databases">
        <title>Hyperibacter terrae gen. nov., sp. nov. and Hyperibacter viscosus sp. nov., two new members in the family Rhodospirillaceae isolated from the rhizosphere of Hypericum perforatum.</title>
        <authorList>
            <person name="Noviana Z."/>
        </authorList>
    </citation>
    <scope>NUCLEOTIDE SEQUENCE [LARGE SCALE GENOMIC DNA]</scope>
    <source>
        <strain evidence="11 12">R5959</strain>
    </source>
</reference>
<evidence type="ECO:0000256" key="7">
    <source>
        <dbReference type="ARBA" id="ARBA00023173"/>
    </source>
</evidence>
<dbReference type="RefSeq" id="WP_151118978.1">
    <property type="nucleotide sequence ID" value="NZ_CP042582.1"/>
</dbReference>
<dbReference type="KEGG" id="hadh:FRZ61_35580"/>
<feature type="transmembrane region" description="Helical" evidence="10">
    <location>
        <begin position="302"/>
        <end position="321"/>
    </location>
</feature>
<dbReference type="Gene3D" id="1.10.3080.10">
    <property type="entry name" value="Clc chloride channel"/>
    <property type="match status" value="1"/>
</dbReference>
<feature type="transmembrane region" description="Helical" evidence="10">
    <location>
        <begin position="157"/>
        <end position="181"/>
    </location>
</feature>
<sequence length="440" mass="45299">MSLLSSRHTRRLKVHSARWQRRALFVLGGVVVGAAAVMLALLADRAQQAFHHLLLHWHYASLVVTPLGFGLSVYLTRRFFPNSQGSGIPQAIAARQLRDHGLRHRLVSIRIAIGKILLTLLGLLCGASAGREGPTVQVGASIMFALGRFSPRRQPGLILAGAAAGVAAAFNTPLAGIVFGIEEMSRAFEVRTSGLIIGGVIAAGLTSMALVGDYTYFGTTSATLGTSADWLAVPVCGAIGGLAGGVFSRILILVAGGLPGKAGRWIKRWPVPFAILCGLGVAVCGLAAGGTTFGTGYEQIESVLASGAALPWSFGLLKFAATSLTSISGIPGGIFSPSLAIGGGVGLNLSAIFPGVPVGAMVLLGMVAYFAGVVQAPITAFVIVTEMTDNHAMMVPLMATALIASSLSRLVCPEGVYHALAKNFLRQTRGTAEPPAAAAG</sequence>
<dbReference type="GO" id="GO:0034707">
    <property type="term" value="C:chloride channel complex"/>
    <property type="evidence" value="ECO:0007669"/>
    <property type="project" value="UniProtKB-KW"/>
</dbReference>
<dbReference type="SUPFAM" id="SSF81340">
    <property type="entry name" value="Clc chloride channel"/>
    <property type="match status" value="1"/>
</dbReference>
<accession>A0A5J6N521</accession>
<protein>
    <submittedName>
        <fullName evidence="11">Chloride channel protein</fullName>
    </submittedName>
</protein>
<feature type="transmembrane region" description="Helical" evidence="10">
    <location>
        <begin position="359"/>
        <end position="384"/>
    </location>
</feature>
<dbReference type="OrthoDB" id="9767361at2"/>
<dbReference type="AlphaFoldDB" id="A0A5J6N521"/>
<feature type="transmembrane region" description="Helical" evidence="10">
    <location>
        <begin position="21"/>
        <end position="43"/>
    </location>
</feature>
<dbReference type="PANTHER" id="PTHR43427">
    <property type="entry name" value="CHLORIDE CHANNEL PROTEIN CLC-E"/>
    <property type="match status" value="1"/>
</dbReference>
<keyword evidence="9" id="KW-0407">Ion channel</keyword>
<dbReference type="Proteomes" id="UP000325797">
    <property type="component" value="Chromosome"/>
</dbReference>
<evidence type="ECO:0000313" key="12">
    <source>
        <dbReference type="Proteomes" id="UP000325797"/>
    </source>
</evidence>
<evidence type="ECO:0000256" key="2">
    <source>
        <dbReference type="ARBA" id="ARBA00022448"/>
    </source>
</evidence>
<evidence type="ECO:0000256" key="3">
    <source>
        <dbReference type="ARBA" id="ARBA00022692"/>
    </source>
</evidence>
<evidence type="ECO:0000256" key="10">
    <source>
        <dbReference type="SAM" id="Phobius"/>
    </source>
</evidence>
<keyword evidence="3 10" id="KW-0812">Transmembrane</keyword>
<feature type="transmembrane region" description="Helical" evidence="10">
    <location>
        <begin position="231"/>
        <end position="258"/>
    </location>
</feature>
<comment type="subcellular location">
    <subcellularLocation>
        <location evidence="1">Membrane</location>
        <topology evidence="1">Multi-pass membrane protein</topology>
    </subcellularLocation>
</comment>
<evidence type="ECO:0000256" key="5">
    <source>
        <dbReference type="ARBA" id="ARBA00023065"/>
    </source>
</evidence>
<keyword evidence="2" id="KW-0813">Transport</keyword>
<dbReference type="InterPro" id="IPR001807">
    <property type="entry name" value="ClC"/>
</dbReference>
<evidence type="ECO:0000313" key="11">
    <source>
        <dbReference type="EMBL" id="QEX23620.1"/>
    </source>
</evidence>
<keyword evidence="12" id="KW-1185">Reference proteome</keyword>
<proteinExistence type="predicted"/>
<name>A0A5J6N521_9PROT</name>